<dbReference type="Proteomes" id="UP000188184">
    <property type="component" value="Chromosome"/>
</dbReference>
<dbReference type="SUPFAM" id="SSF55729">
    <property type="entry name" value="Acyl-CoA N-acyltransferases (Nat)"/>
    <property type="match status" value="1"/>
</dbReference>
<protein>
    <submittedName>
        <fullName evidence="2">GNAT family N-acetyltransferase</fullName>
    </submittedName>
</protein>
<name>A0A1Q2KW25_9BACL</name>
<dbReference type="KEGG" id="pmar:B0X71_03935"/>
<organism evidence="2 3">
    <name type="scientific">Planococcus lenghuensis</name>
    <dbReference type="NCBI Taxonomy" id="2213202"/>
    <lineage>
        <taxon>Bacteria</taxon>
        <taxon>Bacillati</taxon>
        <taxon>Bacillota</taxon>
        <taxon>Bacilli</taxon>
        <taxon>Bacillales</taxon>
        <taxon>Caryophanaceae</taxon>
        <taxon>Planococcus</taxon>
    </lineage>
</organism>
<evidence type="ECO:0000313" key="3">
    <source>
        <dbReference type="Proteomes" id="UP000188184"/>
    </source>
</evidence>
<proteinExistence type="predicted"/>
<evidence type="ECO:0000313" key="2">
    <source>
        <dbReference type="EMBL" id="AQQ52343.1"/>
    </source>
</evidence>
<dbReference type="Pfam" id="PF00583">
    <property type="entry name" value="Acetyltransf_1"/>
    <property type="match status" value="1"/>
</dbReference>
<dbReference type="EMBL" id="CP019640">
    <property type="protein sequence ID" value="AQQ52343.1"/>
    <property type="molecule type" value="Genomic_DNA"/>
</dbReference>
<dbReference type="PROSITE" id="PS51186">
    <property type="entry name" value="GNAT"/>
    <property type="match status" value="1"/>
</dbReference>
<dbReference type="GO" id="GO:0016747">
    <property type="term" value="F:acyltransferase activity, transferring groups other than amino-acyl groups"/>
    <property type="evidence" value="ECO:0007669"/>
    <property type="project" value="InterPro"/>
</dbReference>
<keyword evidence="2" id="KW-0808">Transferase</keyword>
<feature type="domain" description="N-acetyltransferase" evidence="1">
    <location>
        <begin position="3"/>
        <end position="153"/>
    </location>
</feature>
<dbReference type="InterPro" id="IPR016181">
    <property type="entry name" value="Acyl_CoA_acyltransferase"/>
</dbReference>
<dbReference type="InterPro" id="IPR000182">
    <property type="entry name" value="GNAT_dom"/>
</dbReference>
<accession>A0A1Q2KW25</accession>
<evidence type="ECO:0000259" key="1">
    <source>
        <dbReference type="PROSITE" id="PS51186"/>
    </source>
</evidence>
<sequence length="286" mass="33224">MEYTIRLLTEEDSPVFDAMDTGIEEDYVKRIFSRLVSGDNRLYGLFVENHLASVCGYTVFAGHYAMIGRVRSDVRYRGKDLATKLSRYIVEEASKLPAIRWVGANTQEENKAARRVLEKIGLHQQARLYGATAADVSPLIAGGDAWQEIHEMQRKQKWVNELYIKTGAVFPYECYYLFPASWDLFQEDELANWSFFENATNDRVLITKKDVKGRTYLHTIYPWQDLMEQPGLWETIDRAFQKLKTEEPDAETYIWMDLDEEAVRTLPDNQPFILPSPWTLYGIHQA</sequence>
<dbReference type="OrthoDB" id="2423856at2"/>
<reference evidence="2 3" key="1">
    <citation type="submission" date="2017-02" db="EMBL/GenBank/DDBJ databases">
        <title>The complete genomic sequence of a novel cold adapted crude oil-degrading bacterium Planococcus qaidamina Y42.</title>
        <authorList>
            <person name="Yang R."/>
        </authorList>
    </citation>
    <scope>NUCLEOTIDE SEQUENCE [LARGE SCALE GENOMIC DNA]</scope>
    <source>
        <strain evidence="2 3">Y42</strain>
    </source>
</reference>
<dbReference type="Gene3D" id="3.40.630.30">
    <property type="match status" value="1"/>
</dbReference>
<gene>
    <name evidence="2" type="ORF">B0X71_03935</name>
</gene>
<keyword evidence="3" id="KW-1185">Reference proteome</keyword>
<dbReference type="RefSeq" id="WP_077588224.1">
    <property type="nucleotide sequence ID" value="NZ_CP019640.1"/>
</dbReference>
<dbReference type="AlphaFoldDB" id="A0A1Q2KW25"/>